<sequence length="445" mass="50016">MGIEFGGWTQVNWWAGYPVDYQLWQDTSHSPGSEVSLVATLARNLTLTVRSATTTIQAWTEADADFPAVITVPERGLVQVSLPNDMWLGLSQAEPYWLDISAYGQLRLSQQLRLSLPESGSQIVNGVGQYGSPRQVLEVIGQIPGASTRISVDISNGWTQNEQGYWTRTFSTHQPIFGLWVNDRHSLKVDYADLATTHRGHAIAESSGSYEVFYNGPEELGAFDTFVETAFSIYVWRCLKEATAEIDRKTGRFFNQRLMVRDPYRGRYRQHQLIPKVSPITADNRFRLDTYSRSYTLVRRYTQEDLVQNAGGPASVHQRIHLEPKTGMITVAEAFWDWFDHGFRLGLDDGIGALGRMPQGEWNLELTYTGGYEKTPVDIDEGCANLAAIRQAIFWQQALTQGMSAISIGCTNLNFGDMTSRWFPSWQAGADAAIAAHQSIYIEEF</sequence>
<dbReference type="Proteomes" id="UP000717364">
    <property type="component" value="Unassembled WGS sequence"/>
</dbReference>
<name>A0A947GIK7_9CYAN</name>
<dbReference type="AlphaFoldDB" id="A0A947GIK7"/>
<reference evidence="1" key="1">
    <citation type="submission" date="2020-11" db="EMBL/GenBank/DDBJ databases">
        <authorList>
            <person name="Konstantinou D."/>
            <person name="Gkelis S."/>
            <person name="Popin R."/>
            <person name="Fewer D."/>
            <person name="Sivonen K."/>
        </authorList>
    </citation>
    <scope>NUCLEOTIDE SEQUENCE</scope>
    <source>
        <strain evidence="1">TAU-MAC 1115</strain>
    </source>
</reference>
<evidence type="ECO:0000313" key="2">
    <source>
        <dbReference type="Proteomes" id="UP000717364"/>
    </source>
</evidence>
<protein>
    <submittedName>
        <fullName evidence="1">Uncharacterized protein</fullName>
    </submittedName>
</protein>
<dbReference type="EMBL" id="JADOES010000023">
    <property type="protein sequence ID" value="MBT9316300.1"/>
    <property type="molecule type" value="Genomic_DNA"/>
</dbReference>
<evidence type="ECO:0000313" key="1">
    <source>
        <dbReference type="EMBL" id="MBT9316300.1"/>
    </source>
</evidence>
<gene>
    <name evidence="1" type="ORF">IXB50_12790</name>
</gene>
<dbReference type="RefSeq" id="WP_215609368.1">
    <property type="nucleotide sequence ID" value="NZ_JADOES010000023.1"/>
</dbReference>
<keyword evidence="2" id="KW-1185">Reference proteome</keyword>
<comment type="caution">
    <text evidence="1">The sequence shown here is derived from an EMBL/GenBank/DDBJ whole genome shotgun (WGS) entry which is preliminary data.</text>
</comment>
<reference evidence="1" key="2">
    <citation type="journal article" date="2021" name="Mar. Drugs">
        <title>Genome Reduction and Secondary Metabolism of the Marine Sponge-Associated Cyanobacterium Leptothoe.</title>
        <authorList>
            <person name="Konstantinou D."/>
            <person name="Popin R.V."/>
            <person name="Fewer D.P."/>
            <person name="Sivonen K."/>
            <person name="Gkelis S."/>
        </authorList>
    </citation>
    <scope>NUCLEOTIDE SEQUENCE</scope>
    <source>
        <strain evidence="1">TAU-MAC 1115</strain>
    </source>
</reference>
<accession>A0A947GIK7</accession>
<proteinExistence type="predicted"/>
<organism evidence="1 2">
    <name type="scientific">Leptothoe spongobia TAU-MAC 1115</name>
    <dbReference type="NCBI Taxonomy" id="1967444"/>
    <lineage>
        <taxon>Bacteria</taxon>
        <taxon>Bacillati</taxon>
        <taxon>Cyanobacteriota</taxon>
        <taxon>Cyanophyceae</taxon>
        <taxon>Nodosilineales</taxon>
        <taxon>Cymatolegaceae</taxon>
        <taxon>Leptothoe</taxon>
        <taxon>Leptothoe spongobia</taxon>
    </lineage>
</organism>